<dbReference type="InterPro" id="IPR051139">
    <property type="entry name" value="Mediator_complx_sub13"/>
</dbReference>
<dbReference type="InterPro" id="IPR009401">
    <property type="entry name" value="Med13_C"/>
</dbReference>
<dbReference type="AlphaFoldDB" id="A0A2J7RJ46"/>
<dbReference type="OrthoDB" id="103819at2759"/>
<organism evidence="12 13">
    <name type="scientific">Cryptotermes secundus</name>
    <dbReference type="NCBI Taxonomy" id="105785"/>
    <lineage>
        <taxon>Eukaryota</taxon>
        <taxon>Metazoa</taxon>
        <taxon>Ecdysozoa</taxon>
        <taxon>Arthropoda</taxon>
        <taxon>Hexapoda</taxon>
        <taxon>Insecta</taxon>
        <taxon>Pterygota</taxon>
        <taxon>Neoptera</taxon>
        <taxon>Polyneoptera</taxon>
        <taxon>Dictyoptera</taxon>
        <taxon>Blattodea</taxon>
        <taxon>Blattoidea</taxon>
        <taxon>Termitoidae</taxon>
        <taxon>Kalotermitidae</taxon>
        <taxon>Cryptotermitinae</taxon>
        <taxon>Cryptotermes</taxon>
    </lineage>
</organism>
<sequence length="489" mass="53743">MRAQAFSVFSQCRRMLTHTSNIKALTGFGTAAMADLFLKNKDEKNRAPYRVYTPPYVLAPVKEKAESGESFGQCSGEQCSVLYVSYCLSEDQRWLLAVATDERGEIFETATINIDIPNRIRRKKASARRIGLQKLMDFILGVMSQSVRPWRLVVGRIGRIGHGELKGWSWLLSRKSLLKASKHLKEICEQCSLMYPSDVPCVLSACLVSLEPDSALRLMPDQFTPDERFSQTSVNCQLSTPHDVSCTHILVFPTSATSQSSQTAFQEQHINGPDLGDDELFSALNDDMPEGIEGMQDFNDIFSWPETGPGGAQSPTGSPRRGDSPSQPGSPSCGVGGTSDQHSPFPCNGSSRGGGSVGVDTQEEVGTLHQQPLALGFFVSTAPTGRMPKWFWASCPHLENVCPAFLKNALHLHSPAIQQNSDDLLQQQSAVTVHALDSQYTTDVLRYVLEGYNALSWLALDSNTRDRLSCLPVHVQALMQLYHVTSALV</sequence>
<evidence type="ECO:0000256" key="4">
    <source>
        <dbReference type="ARBA" id="ARBA00022491"/>
    </source>
</evidence>
<comment type="subunit">
    <text evidence="9">Component of the Mediator complex.</text>
</comment>
<proteinExistence type="inferred from homology"/>
<comment type="subcellular location">
    <subcellularLocation>
        <location evidence="1 9">Nucleus</location>
    </subcellularLocation>
</comment>
<keyword evidence="13" id="KW-1185">Reference proteome</keyword>
<evidence type="ECO:0000256" key="3">
    <source>
        <dbReference type="ARBA" id="ARBA00019618"/>
    </source>
</evidence>
<comment type="similarity">
    <text evidence="2 9">Belongs to the Mediator complex subunit 13 family.</text>
</comment>
<gene>
    <name evidence="12" type="ORF">B7P43_G15932</name>
</gene>
<evidence type="ECO:0000256" key="9">
    <source>
        <dbReference type="RuleBase" id="RU364134"/>
    </source>
</evidence>
<keyword evidence="5 9" id="KW-0805">Transcription regulation</keyword>
<keyword evidence="8 9" id="KW-0539">Nucleus</keyword>
<evidence type="ECO:0000259" key="11">
    <source>
        <dbReference type="Pfam" id="PF06333"/>
    </source>
</evidence>
<dbReference type="GO" id="GO:0016592">
    <property type="term" value="C:mediator complex"/>
    <property type="evidence" value="ECO:0007669"/>
    <property type="project" value="InterPro"/>
</dbReference>
<keyword evidence="6 9" id="KW-0010">Activator</keyword>
<dbReference type="EMBL" id="NEVH01003007">
    <property type="protein sequence ID" value="PNF40852.1"/>
    <property type="molecule type" value="Genomic_DNA"/>
</dbReference>
<keyword evidence="7 9" id="KW-0804">Transcription</keyword>
<evidence type="ECO:0000256" key="2">
    <source>
        <dbReference type="ARBA" id="ARBA00009354"/>
    </source>
</evidence>
<name>A0A2J7RJ46_9NEOP</name>
<evidence type="ECO:0000313" key="12">
    <source>
        <dbReference type="EMBL" id="PNF40852.1"/>
    </source>
</evidence>
<comment type="caution">
    <text evidence="12">The sequence shown here is derived from an EMBL/GenBank/DDBJ whole genome shotgun (WGS) entry which is preliminary data.</text>
</comment>
<feature type="region of interest" description="Disordered" evidence="10">
    <location>
        <begin position="287"/>
        <end position="360"/>
    </location>
</feature>
<dbReference type="Proteomes" id="UP000235965">
    <property type="component" value="Unassembled WGS sequence"/>
</dbReference>
<dbReference type="GO" id="GO:0045944">
    <property type="term" value="P:positive regulation of transcription by RNA polymerase II"/>
    <property type="evidence" value="ECO:0007669"/>
    <property type="project" value="TreeGrafter"/>
</dbReference>
<dbReference type="GO" id="GO:0003713">
    <property type="term" value="F:transcription coactivator activity"/>
    <property type="evidence" value="ECO:0007669"/>
    <property type="project" value="TreeGrafter"/>
</dbReference>
<evidence type="ECO:0000256" key="10">
    <source>
        <dbReference type="SAM" id="MobiDB-lite"/>
    </source>
</evidence>
<evidence type="ECO:0000256" key="5">
    <source>
        <dbReference type="ARBA" id="ARBA00023015"/>
    </source>
</evidence>
<evidence type="ECO:0000313" key="13">
    <source>
        <dbReference type="Proteomes" id="UP000235965"/>
    </source>
</evidence>
<evidence type="ECO:0000256" key="1">
    <source>
        <dbReference type="ARBA" id="ARBA00004123"/>
    </source>
</evidence>
<protein>
    <recommendedName>
        <fullName evidence="3 9">Mediator of RNA polymerase II transcription subunit 13</fullName>
    </recommendedName>
</protein>
<evidence type="ECO:0000256" key="6">
    <source>
        <dbReference type="ARBA" id="ARBA00023159"/>
    </source>
</evidence>
<dbReference type="Pfam" id="PF06333">
    <property type="entry name" value="Med13_C"/>
    <property type="match status" value="1"/>
</dbReference>
<feature type="domain" description="Mediator complex subunit Med13 C-terminal" evidence="11">
    <location>
        <begin position="52"/>
        <end position="478"/>
    </location>
</feature>
<dbReference type="PANTHER" id="PTHR48249:SF3">
    <property type="entry name" value="MEDIATOR OF RNA POLYMERASE II TRANSCRIPTION SUBUNIT 13"/>
    <property type="match status" value="1"/>
</dbReference>
<evidence type="ECO:0000256" key="7">
    <source>
        <dbReference type="ARBA" id="ARBA00023163"/>
    </source>
</evidence>
<evidence type="ECO:0000256" key="8">
    <source>
        <dbReference type="ARBA" id="ARBA00023242"/>
    </source>
</evidence>
<keyword evidence="4 9" id="KW-0678">Repressor</keyword>
<comment type="function">
    <text evidence="9">Component of the Mediator complex, a coactivator involved in regulated transcription of nearly all RNA polymerase II-dependent genes. Mediator functions as a bridge to convey information from gene-specific regulatory proteins to the basal RNA polymerase II transcription machinery. Mediator is recruited to promoters by direct interactions with regulatory proteins and serves as a scaffold for the assembly of a functional preinitiation complex with RNA polymerase II and the general transcription factors.</text>
</comment>
<dbReference type="PANTHER" id="PTHR48249">
    <property type="entry name" value="MEDIATOR OF RNA POLYMERASE II TRANSCRIPTION SUBUNIT 13"/>
    <property type="match status" value="1"/>
</dbReference>
<reference evidence="12 13" key="1">
    <citation type="submission" date="2017-12" db="EMBL/GenBank/DDBJ databases">
        <title>Hemimetabolous genomes reveal molecular basis of termite eusociality.</title>
        <authorList>
            <person name="Harrison M.C."/>
            <person name="Jongepier E."/>
            <person name="Robertson H.M."/>
            <person name="Arning N."/>
            <person name="Bitard-Feildel T."/>
            <person name="Chao H."/>
            <person name="Childers C.P."/>
            <person name="Dinh H."/>
            <person name="Doddapaneni H."/>
            <person name="Dugan S."/>
            <person name="Gowin J."/>
            <person name="Greiner C."/>
            <person name="Han Y."/>
            <person name="Hu H."/>
            <person name="Hughes D.S.T."/>
            <person name="Huylmans A.-K."/>
            <person name="Kemena C."/>
            <person name="Kremer L.P.M."/>
            <person name="Lee S.L."/>
            <person name="Lopez-Ezquerra A."/>
            <person name="Mallet L."/>
            <person name="Monroy-Kuhn J.M."/>
            <person name="Moser A."/>
            <person name="Murali S.C."/>
            <person name="Muzny D.M."/>
            <person name="Otani S."/>
            <person name="Piulachs M.-D."/>
            <person name="Poelchau M."/>
            <person name="Qu J."/>
            <person name="Schaub F."/>
            <person name="Wada-Katsumata A."/>
            <person name="Worley K.C."/>
            <person name="Xie Q."/>
            <person name="Ylla G."/>
            <person name="Poulsen M."/>
            <person name="Gibbs R.A."/>
            <person name="Schal C."/>
            <person name="Richards S."/>
            <person name="Belles X."/>
            <person name="Korb J."/>
            <person name="Bornberg-Bauer E."/>
        </authorList>
    </citation>
    <scope>NUCLEOTIDE SEQUENCE [LARGE SCALE GENOMIC DNA]</scope>
    <source>
        <tissue evidence="12">Whole body</tissue>
    </source>
</reference>
<accession>A0A2J7RJ46</accession>